<evidence type="ECO:0000313" key="2">
    <source>
        <dbReference type="EMBL" id="CAJ1974232.1"/>
    </source>
</evidence>
<reference evidence="2" key="1">
    <citation type="submission" date="2023-10" db="EMBL/GenBank/DDBJ databases">
        <authorList>
            <person name="Domelevo Entfellner J.-B."/>
        </authorList>
    </citation>
    <scope>NUCLEOTIDE SEQUENCE</scope>
</reference>
<feature type="non-terminal residue" evidence="2">
    <location>
        <position position="191"/>
    </location>
</feature>
<keyword evidence="1" id="KW-1133">Transmembrane helix</keyword>
<keyword evidence="1" id="KW-0472">Membrane</keyword>
<feature type="transmembrane region" description="Helical" evidence="1">
    <location>
        <begin position="100"/>
        <end position="120"/>
    </location>
</feature>
<dbReference type="Gramene" id="rna-AYBTSS11_LOCUS26305">
    <property type="protein sequence ID" value="CAJ1974232.1"/>
    <property type="gene ID" value="gene-AYBTSS11_LOCUS26305"/>
</dbReference>
<gene>
    <name evidence="2" type="ORF">AYBTSS11_LOCUS26305</name>
</gene>
<keyword evidence="3" id="KW-1185">Reference proteome</keyword>
<organism evidence="2 3">
    <name type="scientific">Sphenostylis stenocarpa</name>
    <dbReference type="NCBI Taxonomy" id="92480"/>
    <lineage>
        <taxon>Eukaryota</taxon>
        <taxon>Viridiplantae</taxon>
        <taxon>Streptophyta</taxon>
        <taxon>Embryophyta</taxon>
        <taxon>Tracheophyta</taxon>
        <taxon>Spermatophyta</taxon>
        <taxon>Magnoliopsida</taxon>
        <taxon>eudicotyledons</taxon>
        <taxon>Gunneridae</taxon>
        <taxon>Pentapetalae</taxon>
        <taxon>rosids</taxon>
        <taxon>fabids</taxon>
        <taxon>Fabales</taxon>
        <taxon>Fabaceae</taxon>
        <taxon>Papilionoideae</taxon>
        <taxon>50 kb inversion clade</taxon>
        <taxon>NPAAA clade</taxon>
        <taxon>indigoferoid/millettioid clade</taxon>
        <taxon>Phaseoleae</taxon>
        <taxon>Sphenostylis</taxon>
    </lineage>
</organism>
<keyword evidence="1" id="KW-0812">Transmembrane</keyword>
<protein>
    <submittedName>
        <fullName evidence="2">Uncharacterized protein</fullName>
    </submittedName>
</protein>
<accession>A0AA86SWN0</accession>
<dbReference type="AlphaFoldDB" id="A0AA86SWN0"/>
<dbReference type="Proteomes" id="UP001189624">
    <property type="component" value="Chromosome 9"/>
</dbReference>
<name>A0AA86SWN0_9FABA</name>
<evidence type="ECO:0000313" key="3">
    <source>
        <dbReference type="Proteomes" id="UP001189624"/>
    </source>
</evidence>
<sequence>MDLWLISERRWVIGKRTRVVLSTVVRACREPTRGDLVTAYDTGFGAKRGLVGWGPRRRWCWHGIGAVAKKLFKQQQRKLPDKHARDVRCKALRWMSGAKWMYLKVMPLGSLSVLGALFIISNKGLKLQMMHFPSAADRLQRNRDPFLLHVPANMLWEHCFPSSPFMGEKGVPMKLVVREQINETGVFVWKD</sequence>
<evidence type="ECO:0000256" key="1">
    <source>
        <dbReference type="SAM" id="Phobius"/>
    </source>
</evidence>
<proteinExistence type="predicted"/>
<dbReference type="EMBL" id="OY731406">
    <property type="protein sequence ID" value="CAJ1974232.1"/>
    <property type="molecule type" value="Genomic_DNA"/>
</dbReference>